<sequence>MLCIYMYFILNHVFILKKCITDIEVTELEVTDLPSPDHSPIVRSKIAPVRRVKKVPLQTPNFKWKTKGSFRPKEHYFDSSKCGVQKHKFGLNSNSSKLEFFEAFVSEVLLGKVVFETNRYAEQYIQSNEISHQSRDTNVGEMYTFLVTTILMSRNKKLDMKDYWSTDPLLSSPIFRQIISRNRYLLLHQMLHFCNNENQEKGNRLFKLDVVLDEIRTNFKAGMVLFQNIVINESLVLWKGRLSFKQFIKTKRHRFGIKLFVLCDVETDFILDFIIYTGAETKLLPYDANIGISRGVVKTLITSYLNKGYNLYTDNWYTSPILAQREVFMPSTKFDSKLDDSGKFDRKGNLVKKPICVINYNQCMGSIDKTDMLLSSVECVRKTSKWYKKIFFYLIDLSILNTFSAFKTVTGQNMPVANFQLEVIRQLLEKYGGNTYSNPQRKTMYKRSIISIISSAFSNRCKKIRVRKSTKEKIHSLYQKQQKKGYNVYVSRMLCRSVCYTMIRHLPH</sequence>
<name>A0A6G0VPQ8_APHCR</name>
<evidence type="ECO:0000313" key="2">
    <source>
        <dbReference type="EMBL" id="KAF0703622.1"/>
    </source>
</evidence>
<keyword evidence="3" id="KW-1185">Reference proteome</keyword>
<dbReference type="OrthoDB" id="6618927at2759"/>
<evidence type="ECO:0000313" key="3">
    <source>
        <dbReference type="Proteomes" id="UP000478052"/>
    </source>
</evidence>
<dbReference type="Proteomes" id="UP000478052">
    <property type="component" value="Unassembled WGS sequence"/>
</dbReference>
<gene>
    <name evidence="2" type="ORF">FWK35_00035412</name>
</gene>
<feature type="domain" description="PiggyBac transposable element-derived protein" evidence="1">
    <location>
        <begin position="344"/>
        <end position="403"/>
    </location>
</feature>
<organism evidence="2 3">
    <name type="scientific">Aphis craccivora</name>
    <name type="common">Cowpea aphid</name>
    <dbReference type="NCBI Taxonomy" id="307492"/>
    <lineage>
        <taxon>Eukaryota</taxon>
        <taxon>Metazoa</taxon>
        <taxon>Ecdysozoa</taxon>
        <taxon>Arthropoda</taxon>
        <taxon>Hexapoda</taxon>
        <taxon>Insecta</taxon>
        <taxon>Pterygota</taxon>
        <taxon>Neoptera</taxon>
        <taxon>Paraneoptera</taxon>
        <taxon>Hemiptera</taxon>
        <taxon>Sternorrhyncha</taxon>
        <taxon>Aphidomorpha</taxon>
        <taxon>Aphidoidea</taxon>
        <taxon>Aphididae</taxon>
        <taxon>Aphidini</taxon>
        <taxon>Aphis</taxon>
        <taxon>Aphis</taxon>
    </lineage>
</organism>
<dbReference type="PANTHER" id="PTHR46599:SF3">
    <property type="entry name" value="PIGGYBAC TRANSPOSABLE ELEMENT-DERIVED PROTEIN 4"/>
    <property type="match status" value="1"/>
</dbReference>
<accession>A0A6G0VPQ8</accession>
<evidence type="ECO:0000259" key="1">
    <source>
        <dbReference type="Pfam" id="PF13843"/>
    </source>
</evidence>
<feature type="domain" description="PiggyBac transposable element-derived protein" evidence="1">
    <location>
        <begin position="99"/>
        <end position="324"/>
    </location>
</feature>
<comment type="caution">
    <text evidence="2">The sequence shown here is derived from an EMBL/GenBank/DDBJ whole genome shotgun (WGS) entry which is preliminary data.</text>
</comment>
<dbReference type="PANTHER" id="PTHR46599">
    <property type="entry name" value="PIGGYBAC TRANSPOSABLE ELEMENT-DERIVED PROTEIN 4"/>
    <property type="match status" value="1"/>
</dbReference>
<proteinExistence type="predicted"/>
<dbReference type="Pfam" id="PF13843">
    <property type="entry name" value="DDE_Tnp_1_7"/>
    <property type="match status" value="2"/>
</dbReference>
<dbReference type="EMBL" id="VUJU01013809">
    <property type="protein sequence ID" value="KAF0703622.1"/>
    <property type="molecule type" value="Genomic_DNA"/>
</dbReference>
<reference evidence="2 3" key="1">
    <citation type="submission" date="2019-08" db="EMBL/GenBank/DDBJ databases">
        <title>Whole genome of Aphis craccivora.</title>
        <authorList>
            <person name="Voronova N.V."/>
            <person name="Shulinski R.S."/>
            <person name="Bandarenka Y.V."/>
            <person name="Zhorov D.G."/>
            <person name="Warner D."/>
        </authorList>
    </citation>
    <scope>NUCLEOTIDE SEQUENCE [LARGE SCALE GENOMIC DNA]</scope>
    <source>
        <strain evidence="2">180601</strain>
        <tissue evidence="2">Whole Body</tissue>
    </source>
</reference>
<protein>
    <submittedName>
        <fullName evidence="2">PiggyBac transposable element-derived protein 4-like</fullName>
    </submittedName>
</protein>
<dbReference type="AlphaFoldDB" id="A0A6G0VPQ8"/>
<dbReference type="InterPro" id="IPR029526">
    <property type="entry name" value="PGBD"/>
</dbReference>